<dbReference type="OrthoDB" id="2552791at2759"/>
<proteinExistence type="predicted"/>
<sequence>MLVIRARLILSLLAIVLLIVNCHALQNKKAVPFGNNKVEKRNWGGQIKDWWLAQNTHNYFCTDTGRLVPVDPATGHMLLRGLRKRSWFDDLVGHSHATEKGLCKNPTWVLPQGWTQPIPVTQFLAQYPWMTVDDRGQIRLRDDFRAWVDQQAAARAANPAQAGQAMAASSGAPGAVPDGGAGYVPPSAMQVAPGTGTTSGFGSNAFGNGVTAGNAAHV</sequence>
<gene>
    <name evidence="2" type="primary">SSCI05830.1</name>
    <name evidence="3" type="ORF">SPSC_06156</name>
</gene>
<accession>A0A0F7RTW5</accession>
<evidence type="ECO:0000256" key="1">
    <source>
        <dbReference type="SAM" id="SignalP"/>
    </source>
</evidence>
<dbReference type="AlphaFoldDB" id="A0A0F7RTW5"/>
<dbReference type="EMBL" id="LK056692">
    <property type="protein sequence ID" value="CDU25985.1"/>
    <property type="molecule type" value="Genomic_DNA"/>
</dbReference>
<feature type="chain" id="PRO_5015038977" evidence="1">
    <location>
        <begin position="25"/>
        <end position="218"/>
    </location>
</feature>
<evidence type="ECO:0000313" key="2">
    <source>
        <dbReference type="EMBL" id="CDR98753.1"/>
    </source>
</evidence>
<keyword evidence="4" id="KW-1185">Reference proteome</keyword>
<evidence type="ECO:0000313" key="4">
    <source>
        <dbReference type="Proteomes" id="UP000242770"/>
    </source>
</evidence>
<organism evidence="2 4">
    <name type="scientific">Sporisorium scitamineum</name>
    <dbReference type="NCBI Taxonomy" id="49012"/>
    <lineage>
        <taxon>Eukaryota</taxon>
        <taxon>Fungi</taxon>
        <taxon>Dikarya</taxon>
        <taxon>Basidiomycota</taxon>
        <taxon>Ustilaginomycotina</taxon>
        <taxon>Ustilaginomycetes</taxon>
        <taxon>Ustilaginales</taxon>
        <taxon>Ustilaginaceae</taxon>
        <taxon>Sporisorium</taxon>
    </lineage>
</organism>
<protein>
    <submittedName>
        <fullName evidence="2">Uncharacterized protein</fullName>
    </submittedName>
</protein>
<reference evidence="2" key="1">
    <citation type="submission" date="2014-06" db="EMBL/GenBank/DDBJ databases">
        <authorList>
            <person name="Berkman J.Paul."/>
        </authorList>
    </citation>
    <scope>NUCLEOTIDE SEQUENCE [LARGE SCALE GENOMIC DNA]</scope>
</reference>
<dbReference type="EMBL" id="CCFA01000321">
    <property type="protein sequence ID" value="CDR98753.1"/>
    <property type="molecule type" value="Genomic_DNA"/>
</dbReference>
<reference evidence="4" key="3">
    <citation type="submission" date="2014-06" db="EMBL/GenBank/DDBJ databases">
        <authorList>
            <person name="Berkman P.J."/>
        </authorList>
    </citation>
    <scope>NUCLEOTIDE SEQUENCE [LARGE SCALE GENOMIC DNA]</scope>
</reference>
<dbReference type="Proteomes" id="UP000242770">
    <property type="component" value="Unassembled WGS sequence"/>
</dbReference>
<keyword evidence="1" id="KW-0732">Signal</keyword>
<feature type="signal peptide" evidence="1">
    <location>
        <begin position="1"/>
        <end position="24"/>
    </location>
</feature>
<dbReference type="STRING" id="49012.A0A0F7RTW5"/>
<evidence type="ECO:0000313" key="3">
    <source>
        <dbReference type="EMBL" id="CDU25985.1"/>
    </source>
</evidence>
<name>A0A0F7RTW5_9BASI</name>
<reference evidence="3" key="2">
    <citation type="submission" date="2014-06" db="EMBL/GenBank/DDBJ databases">
        <authorList>
            <person name="Ju J."/>
            <person name="Zhang J."/>
        </authorList>
    </citation>
    <scope>NUCLEOTIDE SEQUENCE</scope>
    <source>
        <strain evidence="3">SscI8</strain>
    </source>
</reference>